<keyword evidence="8" id="KW-1185">Reference proteome</keyword>
<dbReference type="InterPro" id="IPR004923">
    <property type="entry name" value="FTR1/Fip1/EfeU"/>
</dbReference>
<evidence type="ECO:0000256" key="3">
    <source>
        <dbReference type="ARBA" id="ARBA00022692"/>
    </source>
</evidence>
<feature type="transmembrane region" description="Helical" evidence="6">
    <location>
        <begin position="248"/>
        <end position="268"/>
    </location>
</feature>
<accession>A0A2S9QCW0</accession>
<feature type="transmembrane region" description="Helical" evidence="6">
    <location>
        <begin position="38"/>
        <end position="58"/>
    </location>
</feature>
<keyword evidence="4 6" id="KW-1133">Transmembrane helix</keyword>
<evidence type="ECO:0000313" key="7">
    <source>
        <dbReference type="EMBL" id="PRH87189.1"/>
    </source>
</evidence>
<dbReference type="RefSeq" id="WP_105862128.1">
    <property type="nucleotide sequence ID" value="NZ_PUEJ01000004.1"/>
</dbReference>
<dbReference type="OrthoDB" id="7260758at2"/>
<dbReference type="Pfam" id="PF03239">
    <property type="entry name" value="FTR1"/>
    <property type="match status" value="1"/>
</dbReference>
<feature type="transmembrane region" description="Helical" evidence="6">
    <location>
        <begin position="148"/>
        <end position="172"/>
    </location>
</feature>
<evidence type="ECO:0000313" key="8">
    <source>
        <dbReference type="Proteomes" id="UP000237682"/>
    </source>
</evidence>
<dbReference type="GO" id="GO:0033573">
    <property type="term" value="C:high-affinity iron permease complex"/>
    <property type="evidence" value="ECO:0007669"/>
    <property type="project" value="InterPro"/>
</dbReference>
<organism evidence="7 8">
    <name type="scientific">Labrys okinawensis</name>
    <dbReference type="NCBI Taxonomy" id="346911"/>
    <lineage>
        <taxon>Bacteria</taxon>
        <taxon>Pseudomonadati</taxon>
        <taxon>Pseudomonadota</taxon>
        <taxon>Alphaproteobacteria</taxon>
        <taxon>Hyphomicrobiales</taxon>
        <taxon>Xanthobacteraceae</taxon>
        <taxon>Labrys</taxon>
    </lineage>
</organism>
<comment type="similarity">
    <text evidence="2">Belongs to the oxidase-dependent Fe transporter (OFeT) (TC 9.A.10.1) family.</text>
</comment>
<evidence type="ECO:0000256" key="5">
    <source>
        <dbReference type="ARBA" id="ARBA00023136"/>
    </source>
</evidence>
<name>A0A2S9QCW0_9HYPH</name>
<proteinExistence type="inferred from homology"/>
<keyword evidence="5 6" id="KW-0472">Membrane</keyword>
<evidence type="ECO:0000256" key="2">
    <source>
        <dbReference type="ARBA" id="ARBA00008333"/>
    </source>
</evidence>
<dbReference type="PANTHER" id="PTHR31632">
    <property type="entry name" value="IRON TRANSPORTER FTH1"/>
    <property type="match status" value="1"/>
</dbReference>
<dbReference type="GO" id="GO:0015093">
    <property type="term" value="F:ferrous iron transmembrane transporter activity"/>
    <property type="evidence" value="ECO:0007669"/>
    <property type="project" value="TreeGrafter"/>
</dbReference>
<evidence type="ECO:0000256" key="6">
    <source>
        <dbReference type="SAM" id="Phobius"/>
    </source>
</evidence>
<feature type="transmembrane region" description="Helical" evidence="6">
    <location>
        <begin position="103"/>
        <end position="128"/>
    </location>
</feature>
<gene>
    <name evidence="7" type="ORF">C5L14_11140</name>
</gene>
<dbReference type="Proteomes" id="UP000237682">
    <property type="component" value="Unassembled WGS sequence"/>
</dbReference>
<dbReference type="AlphaFoldDB" id="A0A2S9QCW0"/>
<comment type="subcellular location">
    <subcellularLocation>
        <location evidence="1">Membrane</location>
        <topology evidence="1">Multi-pass membrane protein</topology>
    </subcellularLocation>
</comment>
<comment type="caution">
    <text evidence="7">The sequence shown here is derived from an EMBL/GenBank/DDBJ whole genome shotgun (WGS) entry which is preliminary data.</text>
</comment>
<dbReference type="EMBL" id="PUEJ01000004">
    <property type="protein sequence ID" value="PRH87189.1"/>
    <property type="molecule type" value="Genomic_DNA"/>
</dbReference>
<dbReference type="NCBIfam" id="NF041756">
    <property type="entry name" value="EfeU"/>
    <property type="match status" value="1"/>
</dbReference>
<sequence length="279" mass="29599">MLVPFLIMLREGIEAALIVGIVASYLRVTGRSAWMPAVWCGIILAVGLSLSVFIALHVASAEFPQRTQELFEAIVGLIAVCLLTAMVFWMVRASRSIKTELQHSVDAALASADHQGLALVGMVFLAVAREGLESAFFLLATFEQNVGYGAPVGAALGLVCAAIFGVALYYGGARLNLRLFFRWTSILIIFVAAGLVATAVRSLHEAGLWNHLQGVAFDISGILPGDSALGTVLGGLFGYHDTPTHGEVIAYLLYLIPALLLFLMAPTAPSPSQSKAARS</sequence>
<feature type="transmembrane region" description="Helical" evidence="6">
    <location>
        <begin position="70"/>
        <end position="91"/>
    </location>
</feature>
<keyword evidence="3 6" id="KW-0812">Transmembrane</keyword>
<evidence type="ECO:0000256" key="1">
    <source>
        <dbReference type="ARBA" id="ARBA00004141"/>
    </source>
</evidence>
<protein>
    <submittedName>
        <fullName evidence="7">Iron transporter</fullName>
    </submittedName>
</protein>
<feature type="transmembrane region" description="Helical" evidence="6">
    <location>
        <begin position="6"/>
        <end position="26"/>
    </location>
</feature>
<dbReference type="PANTHER" id="PTHR31632:SF2">
    <property type="entry name" value="PLASMA MEMBRANE IRON PERMEASE"/>
    <property type="match status" value="1"/>
</dbReference>
<evidence type="ECO:0000256" key="4">
    <source>
        <dbReference type="ARBA" id="ARBA00022989"/>
    </source>
</evidence>
<feature type="transmembrane region" description="Helical" evidence="6">
    <location>
        <begin position="179"/>
        <end position="200"/>
    </location>
</feature>
<reference evidence="7 8" key="1">
    <citation type="submission" date="2018-02" db="EMBL/GenBank/DDBJ databases">
        <title>Whole genome sequencing of endophytic bacterium.</title>
        <authorList>
            <person name="Eedara R."/>
            <person name="Podile A.R."/>
        </authorList>
    </citation>
    <scope>NUCLEOTIDE SEQUENCE [LARGE SCALE GENOMIC DNA]</scope>
    <source>
        <strain evidence="7 8">RP1T</strain>
    </source>
</reference>